<evidence type="ECO:0000256" key="1">
    <source>
        <dbReference type="SAM" id="SignalP"/>
    </source>
</evidence>
<protein>
    <submittedName>
        <fullName evidence="2">Sporulation protein</fullName>
    </submittedName>
</protein>
<feature type="signal peptide" evidence="1">
    <location>
        <begin position="1"/>
        <end position="20"/>
    </location>
</feature>
<comment type="caution">
    <text evidence="2">The sequence shown here is derived from an EMBL/GenBank/DDBJ whole genome shotgun (WGS) entry which is preliminary data.</text>
</comment>
<reference evidence="2 3" key="1">
    <citation type="submission" date="2018-10" db="EMBL/GenBank/DDBJ databases">
        <title>Phylogenomics of Brevibacillus.</title>
        <authorList>
            <person name="Dunlap C."/>
        </authorList>
    </citation>
    <scope>NUCLEOTIDE SEQUENCE [LARGE SCALE GENOMIC DNA]</scope>
    <source>
        <strain evidence="2 3">JCM 15085</strain>
    </source>
</reference>
<feature type="chain" id="PRO_5038772177" evidence="1">
    <location>
        <begin position="21"/>
        <end position="204"/>
    </location>
</feature>
<dbReference type="InterPro" id="IPR019076">
    <property type="entry name" value="Spore_lipoprot_YhcN/YlaJ-like"/>
</dbReference>
<evidence type="ECO:0000313" key="3">
    <source>
        <dbReference type="Proteomes" id="UP000281915"/>
    </source>
</evidence>
<dbReference type="Proteomes" id="UP000281915">
    <property type="component" value="Unassembled WGS sequence"/>
</dbReference>
<dbReference type="AlphaFoldDB" id="A0A3M8CYG4"/>
<name>A0A3M8CYG4_9BACL</name>
<evidence type="ECO:0000313" key="2">
    <source>
        <dbReference type="EMBL" id="RNB80876.1"/>
    </source>
</evidence>
<dbReference type="Pfam" id="PF09580">
    <property type="entry name" value="Spore_YhcN_YlaJ"/>
    <property type="match status" value="1"/>
</dbReference>
<sequence>MNKNWPIAISSFLLASSLFGCSTPGGQTGQGSQNGAKTQNVQDPYTANRFGSIAHDYQSTVRDTNEKNYRRGFTSNGFNQNQAELLSRAANDVPGVIRTSAVVHGTDAIVGIVTRDNLAQPQIRVIEQQVHSAARATTPGLRIHVTADPEMFARLRAMKAAIYREATHRANNAPVHPLAGQSSLVHNFSVMLNDLGTGPKMSRE</sequence>
<accession>A0A3M8CYG4</accession>
<dbReference type="RefSeq" id="WP_122912956.1">
    <property type="nucleotide sequence ID" value="NZ_RHHT01000015.1"/>
</dbReference>
<proteinExistence type="predicted"/>
<dbReference type="PROSITE" id="PS51257">
    <property type="entry name" value="PROKAR_LIPOPROTEIN"/>
    <property type="match status" value="1"/>
</dbReference>
<dbReference type="EMBL" id="RHHT01000015">
    <property type="protein sequence ID" value="RNB80876.1"/>
    <property type="molecule type" value="Genomic_DNA"/>
</dbReference>
<gene>
    <name evidence="2" type="ORF">EDM58_08565</name>
</gene>
<keyword evidence="1" id="KW-0732">Signal</keyword>
<organism evidence="2 3">
    <name type="scientific">Brevibacillus panacihumi</name>
    <dbReference type="NCBI Taxonomy" id="497735"/>
    <lineage>
        <taxon>Bacteria</taxon>
        <taxon>Bacillati</taxon>
        <taxon>Bacillota</taxon>
        <taxon>Bacilli</taxon>
        <taxon>Bacillales</taxon>
        <taxon>Paenibacillaceae</taxon>
        <taxon>Brevibacillus</taxon>
    </lineage>
</organism>